<gene>
    <name evidence="2" type="ORF">SVUK_LOCUS10077</name>
</gene>
<feature type="coiled-coil region" evidence="1">
    <location>
        <begin position="42"/>
        <end position="69"/>
    </location>
</feature>
<dbReference type="OrthoDB" id="5857598at2759"/>
<accession>A0A3P7J5L5</accession>
<dbReference type="Gene3D" id="3.10.310.40">
    <property type="match status" value="1"/>
</dbReference>
<dbReference type="Proteomes" id="UP000270094">
    <property type="component" value="Unassembled WGS sequence"/>
</dbReference>
<dbReference type="EMBL" id="UYYB01094907">
    <property type="protein sequence ID" value="VDM75079.1"/>
    <property type="molecule type" value="Genomic_DNA"/>
</dbReference>
<proteinExistence type="predicted"/>
<reference evidence="2 3" key="1">
    <citation type="submission" date="2018-11" db="EMBL/GenBank/DDBJ databases">
        <authorList>
            <consortium name="Pathogen Informatics"/>
        </authorList>
    </citation>
    <scope>NUCLEOTIDE SEQUENCE [LARGE SCALE GENOMIC DNA]</scope>
</reference>
<organism evidence="2 3">
    <name type="scientific">Strongylus vulgaris</name>
    <name type="common">Blood worm</name>
    <dbReference type="NCBI Taxonomy" id="40348"/>
    <lineage>
        <taxon>Eukaryota</taxon>
        <taxon>Metazoa</taxon>
        <taxon>Ecdysozoa</taxon>
        <taxon>Nematoda</taxon>
        <taxon>Chromadorea</taxon>
        <taxon>Rhabditida</taxon>
        <taxon>Rhabditina</taxon>
        <taxon>Rhabditomorpha</taxon>
        <taxon>Strongyloidea</taxon>
        <taxon>Strongylidae</taxon>
        <taxon>Strongylus</taxon>
    </lineage>
</organism>
<dbReference type="AlphaFoldDB" id="A0A3P7J5L5"/>
<name>A0A3P7J5L5_STRVU</name>
<protein>
    <submittedName>
        <fullName evidence="2">Uncharacterized protein</fullName>
    </submittedName>
</protein>
<evidence type="ECO:0000313" key="3">
    <source>
        <dbReference type="Proteomes" id="UP000270094"/>
    </source>
</evidence>
<keyword evidence="3" id="KW-1185">Reference proteome</keyword>
<keyword evidence="1" id="KW-0175">Coiled coil</keyword>
<evidence type="ECO:0000313" key="2">
    <source>
        <dbReference type="EMBL" id="VDM75079.1"/>
    </source>
</evidence>
<evidence type="ECO:0000256" key="1">
    <source>
        <dbReference type="SAM" id="Coils"/>
    </source>
</evidence>
<sequence>MSDEVAGLKGAVLDAEKFKTTAKRIQELIDEINAAMLPYWRKDAIREQCKTAQKTLDSYKKQADAAVAEKSLVENGLKASQWVNEVCGVLGGRGGGKDANAQNRRMSVANLGIYANGNAEYADVVQRSFFVVFFPQVSLDSKDEVKFLKHQ</sequence>